<feature type="signal peptide" evidence="1">
    <location>
        <begin position="1"/>
        <end position="25"/>
    </location>
</feature>
<sequence length="93" mass="10760">MCKMVSLRYILLFLSLYYFLDDVAAVTCDVSPTDASCIDCRVYPTHIECLHKLWAPVTTAAPLTTSTTRRSRIGRIRNFFSNFITRVRSKSWF</sequence>
<gene>
    <name evidence="3" type="primary">LOC108019546</name>
</gene>
<reference evidence="3" key="1">
    <citation type="submission" date="2025-08" db="UniProtKB">
        <authorList>
            <consortium name="RefSeq"/>
        </authorList>
    </citation>
    <scope>IDENTIFICATION</scope>
</reference>
<keyword evidence="2" id="KW-1185">Reference proteome</keyword>
<evidence type="ECO:0000313" key="3">
    <source>
        <dbReference type="RefSeq" id="XP_036674314.3"/>
    </source>
</evidence>
<evidence type="ECO:0000313" key="2">
    <source>
        <dbReference type="Proteomes" id="UP001652628"/>
    </source>
</evidence>
<evidence type="ECO:0008006" key="4">
    <source>
        <dbReference type="Google" id="ProtNLM"/>
    </source>
</evidence>
<dbReference type="RefSeq" id="XP_036674314.3">
    <property type="nucleotide sequence ID" value="XM_036818419.3"/>
</dbReference>
<proteinExistence type="predicted"/>
<keyword evidence="1" id="KW-0732">Signal</keyword>
<organism evidence="2 3">
    <name type="scientific">Drosophila suzukii</name>
    <name type="common">Spotted-wing drosophila fruit fly</name>
    <dbReference type="NCBI Taxonomy" id="28584"/>
    <lineage>
        <taxon>Eukaryota</taxon>
        <taxon>Metazoa</taxon>
        <taxon>Ecdysozoa</taxon>
        <taxon>Arthropoda</taxon>
        <taxon>Hexapoda</taxon>
        <taxon>Insecta</taxon>
        <taxon>Pterygota</taxon>
        <taxon>Neoptera</taxon>
        <taxon>Endopterygota</taxon>
        <taxon>Diptera</taxon>
        <taxon>Brachycera</taxon>
        <taxon>Muscomorpha</taxon>
        <taxon>Ephydroidea</taxon>
        <taxon>Drosophilidae</taxon>
        <taxon>Drosophila</taxon>
        <taxon>Sophophora</taxon>
    </lineage>
</organism>
<protein>
    <recommendedName>
        <fullName evidence="4">Secreted protein</fullName>
    </recommendedName>
</protein>
<dbReference type="GeneID" id="108019546"/>
<feature type="chain" id="PRO_5046963133" description="Secreted protein" evidence="1">
    <location>
        <begin position="26"/>
        <end position="93"/>
    </location>
</feature>
<dbReference type="Proteomes" id="UP001652628">
    <property type="component" value="Chromosome 3"/>
</dbReference>
<accession>A0AB40AB11</accession>
<dbReference type="AlphaFoldDB" id="A0AB40AB11"/>
<name>A0AB40AB11_DROSZ</name>
<evidence type="ECO:0000256" key="1">
    <source>
        <dbReference type="SAM" id="SignalP"/>
    </source>
</evidence>